<comment type="function">
    <text evidence="5">Part of the twin-arginine translocation (Tat) system that transports large folded proteins containing a characteristic twin-arginine motif in their signal peptide across membranes.</text>
</comment>
<evidence type="ECO:0000313" key="7">
    <source>
        <dbReference type="Proteomes" id="UP000248079"/>
    </source>
</evidence>
<evidence type="ECO:0000256" key="2">
    <source>
        <dbReference type="ARBA" id="ARBA00022692"/>
    </source>
</evidence>
<feature type="transmembrane region" description="Helical" evidence="5">
    <location>
        <begin position="21"/>
        <end position="41"/>
    </location>
</feature>
<comment type="subunit">
    <text evidence="5">Forms a complex with TatA.</text>
</comment>
<evidence type="ECO:0000313" key="6">
    <source>
        <dbReference type="EMBL" id="PXY00973.1"/>
    </source>
</evidence>
<evidence type="ECO:0000256" key="3">
    <source>
        <dbReference type="ARBA" id="ARBA00022989"/>
    </source>
</evidence>
<comment type="caution">
    <text evidence="6">The sequence shown here is derived from an EMBL/GenBank/DDBJ whole genome shotgun (WGS) entry which is preliminary data.</text>
</comment>
<dbReference type="PRINTS" id="PR01840">
    <property type="entry name" value="TATCFAMILY"/>
</dbReference>
<keyword evidence="5" id="KW-0813">Transport</keyword>
<dbReference type="PANTHER" id="PTHR30371:SF0">
    <property type="entry name" value="SEC-INDEPENDENT PROTEIN TRANSLOCASE PROTEIN TATC, CHLOROPLASTIC-RELATED"/>
    <property type="match status" value="1"/>
</dbReference>
<evidence type="ECO:0000256" key="4">
    <source>
        <dbReference type="ARBA" id="ARBA00023136"/>
    </source>
</evidence>
<reference evidence="6 7" key="1">
    <citation type="submission" date="2018-05" db="EMBL/GenBank/DDBJ databases">
        <title>Marinifilum breve JC075T sp. nov., a marine bacterium isolated from Yongle Blue Hole in the South China Sea.</title>
        <authorList>
            <person name="Fu T."/>
        </authorList>
    </citation>
    <scope>NUCLEOTIDE SEQUENCE [LARGE SCALE GENOMIC DNA]</scope>
    <source>
        <strain evidence="6 7">JC075</strain>
    </source>
</reference>
<proteinExistence type="inferred from homology"/>
<dbReference type="InterPro" id="IPR002033">
    <property type="entry name" value="TatC"/>
</dbReference>
<gene>
    <name evidence="5 6" type="primary">tatC</name>
    <name evidence="6" type="ORF">DF185_12960</name>
</gene>
<feature type="transmembrane region" description="Helical" evidence="5">
    <location>
        <begin position="215"/>
        <end position="243"/>
    </location>
</feature>
<dbReference type="PANTHER" id="PTHR30371">
    <property type="entry name" value="SEC-INDEPENDENT PROTEIN TRANSLOCASE PROTEIN TATC"/>
    <property type="match status" value="1"/>
</dbReference>
<comment type="caution">
    <text evidence="5">Lacks conserved residue(s) required for the propagation of feature annotation.</text>
</comment>
<feature type="transmembrane region" description="Helical" evidence="5">
    <location>
        <begin position="171"/>
        <end position="195"/>
    </location>
</feature>
<keyword evidence="5" id="KW-1003">Cell membrane</keyword>
<keyword evidence="7" id="KW-1185">Reference proteome</keyword>
<organism evidence="6 7">
    <name type="scientific">Marinifilum breve</name>
    <dbReference type="NCBI Taxonomy" id="2184082"/>
    <lineage>
        <taxon>Bacteria</taxon>
        <taxon>Pseudomonadati</taxon>
        <taxon>Bacteroidota</taxon>
        <taxon>Bacteroidia</taxon>
        <taxon>Marinilabiliales</taxon>
        <taxon>Marinifilaceae</taxon>
    </lineage>
</organism>
<feature type="transmembrane region" description="Helical" evidence="5">
    <location>
        <begin position="84"/>
        <end position="105"/>
    </location>
</feature>
<dbReference type="GO" id="GO:0065002">
    <property type="term" value="P:intracellular protein transmembrane transport"/>
    <property type="evidence" value="ECO:0007669"/>
    <property type="project" value="TreeGrafter"/>
</dbReference>
<accession>A0A2V3ZXJ8</accession>
<keyword evidence="3 5" id="KW-1133">Transmembrane helix</keyword>
<dbReference type="GO" id="GO:0009977">
    <property type="term" value="F:proton motive force dependent protein transmembrane transporter activity"/>
    <property type="evidence" value="ECO:0007669"/>
    <property type="project" value="TreeGrafter"/>
</dbReference>
<dbReference type="NCBIfam" id="TIGR00945">
    <property type="entry name" value="tatC"/>
    <property type="match status" value="1"/>
</dbReference>
<dbReference type="GO" id="GO:0043953">
    <property type="term" value="P:protein transport by the Tat complex"/>
    <property type="evidence" value="ECO:0007669"/>
    <property type="project" value="UniProtKB-UniRule"/>
</dbReference>
<dbReference type="HAMAP" id="MF_00902">
    <property type="entry name" value="TatC"/>
    <property type="match status" value="1"/>
</dbReference>
<keyword evidence="4 5" id="KW-0472">Membrane</keyword>
<comment type="subcellular location">
    <subcellularLocation>
        <location evidence="5">Cell membrane</location>
        <topology evidence="5">Multi-pass membrane protein</topology>
    </subcellularLocation>
    <subcellularLocation>
        <location evidence="1">Membrane</location>
        <topology evidence="1">Multi-pass membrane protein</topology>
    </subcellularLocation>
</comment>
<dbReference type="Pfam" id="PF00902">
    <property type="entry name" value="TatC"/>
    <property type="match status" value="1"/>
</dbReference>
<dbReference type="OrthoDB" id="9777044at2"/>
<comment type="similarity">
    <text evidence="5">Belongs to the TatC family.</text>
</comment>
<keyword evidence="2 5" id="KW-0812">Transmembrane</keyword>
<keyword evidence="5" id="KW-0653">Protein transport</keyword>
<evidence type="ECO:0000256" key="5">
    <source>
        <dbReference type="HAMAP-Rule" id="MF_00902"/>
    </source>
</evidence>
<protein>
    <recommendedName>
        <fullName evidence="5">Sec-independent protein translocase protein TatC</fullName>
    </recommendedName>
</protein>
<dbReference type="Proteomes" id="UP000248079">
    <property type="component" value="Unassembled WGS sequence"/>
</dbReference>
<keyword evidence="5" id="KW-0811">Translocation</keyword>
<evidence type="ECO:0000256" key="1">
    <source>
        <dbReference type="ARBA" id="ARBA00004141"/>
    </source>
</evidence>
<feature type="transmembrane region" description="Helical" evidence="5">
    <location>
        <begin position="126"/>
        <end position="145"/>
    </location>
</feature>
<dbReference type="GO" id="GO:0033281">
    <property type="term" value="C:TAT protein transport complex"/>
    <property type="evidence" value="ECO:0007669"/>
    <property type="project" value="UniProtKB-UniRule"/>
</dbReference>
<name>A0A2V3ZXJ8_9BACT</name>
<dbReference type="AlphaFoldDB" id="A0A2V3ZXJ8"/>
<dbReference type="EMBL" id="QFLI01000005">
    <property type="protein sequence ID" value="PXY00973.1"/>
    <property type="molecule type" value="Genomic_DNA"/>
</dbReference>
<sequence>MSFLEHLEVLRWHLMRSVIAVLVFAVAAFIFYDFIFDYLILAPKNPDFFTNRMFARVAEFTGVEALKINTAPFQVININMAGQFATHISVSLVAGIIASFPYIFYEFWCFIKPALYANEKKHARGSIFYTSFLFALGVLFGYYLITPLSVHFLGSYSVSDQVMNQINLKSYISSITSIVLASGVIFELPVLIFFLSKIGLVTPEFLKKYRKHSVVLILILSAIITPPDIFSQVLVCLPLMLLYEIGIKISKRIQKKHQAELDLD</sequence>